<keyword evidence="1" id="KW-0812">Transmembrane</keyword>
<keyword evidence="1" id="KW-0472">Membrane</keyword>
<comment type="caution">
    <text evidence="2">The sequence shown here is derived from an EMBL/GenBank/DDBJ whole genome shotgun (WGS) entry which is preliminary data.</text>
</comment>
<keyword evidence="3" id="KW-1185">Reference proteome</keyword>
<keyword evidence="1" id="KW-1133">Transmembrane helix</keyword>
<organism evidence="2 3">
    <name type="scientific">Marinicella litoralis</name>
    <dbReference type="NCBI Taxonomy" id="644220"/>
    <lineage>
        <taxon>Bacteria</taxon>
        <taxon>Pseudomonadati</taxon>
        <taxon>Pseudomonadota</taxon>
        <taxon>Gammaproteobacteria</taxon>
        <taxon>Lysobacterales</taxon>
        <taxon>Marinicellaceae</taxon>
        <taxon>Marinicella</taxon>
    </lineage>
</organism>
<name>A0A4R6XM37_9GAMM</name>
<sequence>MSQIVTIERHITAAELSKALQQVEGLSLGEEYSWGITIDCSFDSNSLLTFSNGHLTVTSPSDELFLKCEVLAKLLGAEVILEDEVPSVQLADASQQGVEIVLLWPVLFVVLVLLLIWKW</sequence>
<dbReference type="RefSeq" id="WP_099018478.1">
    <property type="nucleotide sequence ID" value="NZ_NIHB01000001.1"/>
</dbReference>
<dbReference type="AlphaFoldDB" id="A0A4R6XM37"/>
<feature type="transmembrane region" description="Helical" evidence="1">
    <location>
        <begin position="100"/>
        <end position="117"/>
    </location>
</feature>
<protein>
    <submittedName>
        <fullName evidence="2">Uncharacterized protein</fullName>
    </submittedName>
</protein>
<reference evidence="2 3" key="1">
    <citation type="submission" date="2019-03" db="EMBL/GenBank/DDBJ databases">
        <title>Genomic Encyclopedia of Type Strains, Phase IV (KMG-IV): sequencing the most valuable type-strain genomes for metagenomic binning, comparative biology and taxonomic classification.</title>
        <authorList>
            <person name="Goeker M."/>
        </authorList>
    </citation>
    <scope>NUCLEOTIDE SEQUENCE [LARGE SCALE GENOMIC DNA]</scope>
    <source>
        <strain evidence="2 3">DSM 25488</strain>
    </source>
</reference>
<evidence type="ECO:0000313" key="3">
    <source>
        <dbReference type="Proteomes" id="UP000295724"/>
    </source>
</evidence>
<gene>
    <name evidence="2" type="ORF">C8D91_1621</name>
</gene>
<dbReference type="Proteomes" id="UP000295724">
    <property type="component" value="Unassembled WGS sequence"/>
</dbReference>
<evidence type="ECO:0000313" key="2">
    <source>
        <dbReference type="EMBL" id="TDR20646.1"/>
    </source>
</evidence>
<dbReference type="EMBL" id="SNZB01000003">
    <property type="protein sequence ID" value="TDR20646.1"/>
    <property type="molecule type" value="Genomic_DNA"/>
</dbReference>
<accession>A0A4R6XM37</accession>
<proteinExistence type="predicted"/>
<evidence type="ECO:0000256" key="1">
    <source>
        <dbReference type="SAM" id="Phobius"/>
    </source>
</evidence>